<dbReference type="Proteomes" id="UP000694522">
    <property type="component" value="Unplaced"/>
</dbReference>
<evidence type="ECO:0000256" key="3">
    <source>
        <dbReference type="ARBA" id="ARBA00022734"/>
    </source>
</evidence>
<dbReference type="GO" id="GO:0002223">
    <property type="term" value="P:stimulatory C-type lectin receptor signaling pathway"/>
    <property type="evidence" value="ECO:0007669"/>
    <property type="project" value="TreeGrafter"/>
</dbReference>
<evidence type="ECO:0000256" key="7">
    <source>
        <dbReference type="SAM" id="Phobius"/>
    </source>
</evidence>
<organism evidence="8 9">
    <name type="scientific">Amazona collaria</name>
    <name type="common">yellow-billed parrot</name>
    <dbReference type="NCBI Taxonomy" id="241587"/>
    <lineage>
        <taxon>Eukaryota</taxon>
        <taxon>Metazoa</taxon>
        <taxon>Chordata</taxon>
        <taxon>Craniata</taxon>
        <taxon>Vertebrata</taxon>
        <taxon>Euteleostomi</taxon>
        <taxon>Archelosauria</taxon>
        <taxon>Archosauria</taxon>
        <taxon>Dinosauria</taxon>
        <taxon>Saurischia</taxon>
        <taxon>Theropoda</taxon>
        <taxon>Coelurosauria</taxon>
        <taxon>Aves</taxon>
        <taxon>Neognathae</taxon>
        <taxon>Neoaves</taxon>
        <taxon>Telluraves</taxon>
        <taxon>Australaves</taxon>
        <taxon>Psittaciformes</taxon>
        <taxon>Psittacidae</taxon>
        <taxon>Amazona</taxon>
    </lineage>
</organism>
<keyword evidence="3" id="KW-0430">Lectin</keyword>
<accession>A0A8B9EUI2</accession>
<dbReference type="Ensembl" id="ENSACOT00000000392.1">
    <property type="protein sequence ID" value="ENSACOP00000000374.1"/>
    <property type="gene ID" value="ENSACOG00000000287.1"/>
</dbReference>
<evidence type="ECO:0000313" key="9">
    <source>
        <dbReference type="Proteomes" id="UP000694522"/>
    </source>
</evidence>
<sequence>MYFTSTSRFTGQIQKLFIICFSDFLLEIPLEIAVTGHKCIPCPENWLQYGENCYFFSEEWKTWQESKAKCLALESRLLKIESKEKLVKIDIYIDIYIYVYFFFSLTIHSSFYCGLDSHSILPLVEAVHAPSLEVFKARLDRALGDMV</sequence>
<keyword evidence="2 7" id="KW-0812">Transmembrane</keyword>
<evidence type="ECO:0000313" key="8">
    <source>
        <dbReference type="Ensembl" id="ENSACOP00000000374.1"/>
    </source>
</evidence>
<dbReference type="AlphaFoldDB" id="A0A8B9EUI2"/>
<evidence type="ECO:0000256" key="5">
    <source>
        <dbReference type="ARBA" id="ARBA00022989"/>
    </source>
</evidence>
<reference evidence="8" key="2">
    <citation type="submission" date="2025-09" db="UniProtKB">
        <authorList>
            <consortium name="Ensembl"/>
        </authorList>
    </citation>
    <scope>IDENTIFICATION</scope>
</reference>
<dbReference type="GO" id="GO:0016020">
    <property type="term" value="C:membrane"/>
    <property type="evidence" value="ECO:0007669"/>
    <property type="project" value="UniProtKB-SubCell"/>
</dbReference>
<keyword evidence="5 7" id="KW-1133">Transmembrane helix</keyword>
<dbReference type="GO" id="GO:0030246">
    <property type="term" value="F:carbohydrate binding"/>
    <property type="evidence" value="ECO:0007669"/>
    <property type="project" value="UniProtKB-KW"/>
</dbReference>
<reference evidence="8" key="1">
    <citation type="submission" date="2025-08" db="UniProtKB">
        <authorList>
            <consortium name="Ensembl"/>
        </authorList>
    </citation>
    <scope>IDENTIFICATION</scope>
</reference>
<evidence type="ECO:0000256" key="2">
    <source>
        <dbReference type="ARBA" id="ARBA00022692"/>
    </source>
</evidence>
<dbReference type="InterPro" id="IPR016187">
    <property type="entry name" value="CTDL_fold"/>
</dbReference>
<evidence type="ECO:0000256" key="4">
    <source>
        <dbReference type="ARBA" id="ARBA00022968"/>
    </source>
</evidence>
<evidence type="ECO:0008006" key="10">
    <source>
        <dbReference type="Google" id="ProtNLM"/>
    </source>
</evidence>
<name>A0A8B9EUI2_9PSIT</name>
<dbReference type="SUPFAM" id="SSF56436">
    <property type="entry name" value="C-type lectin-like"/>
    <property type="match status" value="1"/>
</dbReference>
<dbReference type="InterPro" id="IPR050919">
    <property type="entry name" value="NKG2/CD94_NK_receptors"/>
</dbReference>
<feature type="transmembrane region" description="Helical" evidence="7">
    <location>
        <begin position="91"/>
        <end position="112"/>
    </location>
</feature>
<keyword evidence="9" id="KW-1185">Reference proteome</keyword>
<dbReference type="InterPro" id="IPR016186">
    <property type="entry name" value="C-type_lectin-like/link_sf"/>
</dbReference>
<dbReference type="PANTHER" id="PTHR22800:SF252">
    <property type="entry name" value="NATURAL KILLER CELLS ANTIGEN CD94"/>
    <property type="match status" value="1"/>
</dbReference>
<evidence type="ECO:0000256" key="1">
    <source>
        <dbReference type="ARBA" id="ARBA00004606"/>
    </source>
</evidence>
<protein>
    <recommendedName>
        <fullName evidence="10">C-type lectin domain-containing protein</fullName>
    </recommendedName>
</protein>
<evidence type="ECO:0000256" key="6">
    <source>
        <dbReference type="ARBA" id="ARBA00023136"/>
    </source>
</evidence>
<dbReference type="Gene3D" id="3.10.100.10">
    <property type="entry name" value="Mannose-Binding Protein A, subunit A"/>
    <property type="match status" value="1"/>
</dbReference>
<dbReference type="GO" id="GO:0045954">
    <property type="term" value="P:positive regulation of natural killer cell mediated cytotoxicity"/>
    <property type="evidence" value="ECO:0007669"/>
    <property type="project" value="TreeGrafter"/>
</dbReference>
<dbReference type="PANTHER" id="PTHR22800">
    <property type="entry name" value="C-TYPE LECTIN PROTEINS"/>
    <property type="match status" value="1"/>
</dbReference>
<keyword evidence="6 7" id="KW-0472">Membrane</keyword>
<comment type="subcellular location">
    <subcellularLocation>
        <location evidence="1">Membrane</location>
        <topology evidence="1">Single-pass type II membrane protein</topology>
    </subcellularLocation>
</comment>
<keyword evidence="4" id="KW-0735">Signal-anchor</keyword>
<proteinExistence type="predicted"/>